<dbReference type="InterPro" id="IPR037123">
    <property type="entry name" value="PRibGlycinamide_synth_C_sf"/>
</dbReference>
<comment type="caution">
    <text evidence="17">The sequence shown here is derived from an EMBL/GenBank/DDBJ whole genome shotgun (WGS) entry which is preliminary data.</text>
</comment>
<dbReference type="EMBL" id="AZDI01000001">
    <property type="protein sequence ID" value="KRK46572.1"/>
    <property type="molecule type" value="Genomic_DNA"/>
</dbReference>
<dbReference type="GO" id="GO:0004637">
    <property type="term" value="F:phosphoribosylamine-glycine ligase activity"/>
    <property type="evidence" value="ECO:0007669"/>
    <property type="project" value="UniProtKB-UniRule"/>
</dbReference>
<evidence type="ECO:0000256" key="13">
    <source>
        <dbReference type="ARBA" id="ARBA00042864"/>
    </source>
</evidence>
<reference evidence="17 18" key="1">
    <citation type="journal article" date="2015" name="Genome Announc.">
        <title>Expanding the biotechnology potential of lactobacilli through comparative genomics of 213 strains and associated genera.</title>
        <authorList>
            <person name="Sun Z."/>
            <person name="Harris H.M."/>
            <person name="McCann A."/>
            <person name="Guo C."/>
            <person name="Argimon S."/>
            <person name="Zhang W."/>
            <person name="Yang X."/>
            <person name="Jeffery I.B."/>
            <person name="Cooney J.C."/>
            <person name="Kagawa T.F."/>
            <person name="Liu W."/>
            <person name="Song Y."/>
            <person name="Salvetti E."/>
            <person name="Wrobel A."/>
            <person name="Rasinkangas P."/>
            <person name="Parkhill J."/>
            <person name="Rea M.C."/>
            <person name="O'Sullivan O."/>
            <person name="Ritari J."/>
            <person name="Douillard F.P."/>
            <person name="Paul Ross R."/>
            <person name="Yang R."/>
            <person name="Briner A.E."/>
            <person name="Felis G.E."/>
            <person name="de Vos W.M."/>
            <person name="Barrangou R."/>
            <person name="Klaenhammer T.R."/>
            <person name="Caufield P.W."/>
            <person name="Cui Y."/>
            <person name="Zhang H."/>
            <person name="O'Toole P.W."/>
        </authorList>
    </citation>
    <scope>NUCLEOTIDE SEQUENCE [LARGE SCALE GENOMIC DNA]</scope>
    <source>
        <strain evidence="17 18">DSM 15638</strain>
    </source>
</reference>
<dbReference type="Pfam" id="PF02843">
    <property type="entry name" value="GARS_C"/>
    <property type="match status" value="1"/>
</dbReference>
<dbReference type="GO" id="GO:0009113">
    <property type="term" value="P:purine nucleobase biosynthetic process"/>
    <property type="evidence" value="ECO:0007669"/>
    <property type="project" value="InterPro"/>
</dbReference>
<evidence type="ECO:0000256" key="1">
    <source>
        <dbReference type="ARBA" id="ARBA00001936"/>
    </source>
</evidence>
<dbReference type="PROSITE" id="PS00184">
    <property type="entry name" value="GARS"/>
    <property type="match status" value="1"/>
</dbReference>
<dbReference type="GO" id="GO:0005524">
    <property type="term" value="F:ATP binding"/>
    <property type="evidence" value="ECO:0007669"/>
    <property type="project" value="UniProtKB-UniRule"/>
</dbReference>
<dbReference type="InterPro" id="IPR020562">
    <property type="entry name" value="PRibGlycinamide_synth_N"/>
</dbReference>
<evidence type="ECO:0000256" key="9">
    <source>
        <dbReference type="ARBA" id="ARBA00022840"/>
    </source>
</evidence>
<evidence type="ECO:0000256" key="14">
    <source>
        <dbReference type="HAMAP-Rule" id="MF_00138"/>
    </source>
</evidence>
<dbReference type="InterPro" id="IPR020560">
    <property type="entry name" value="PRibGlycinamide_synth_C-dom"/>
</dbReference>
<evidence type="ECO:0000256" key="5">
    <source>
        <dbReference type="ARBA" id="ARBA00022598"/>
    </source>
</evidence>
<accession>A0A0R1HJB4</accession>
<comment type="cofactor">
    <cofactor evidence="1">
        <name>Mn(2+)</name>
        <dbReference type="ChEBI" id="CHEBI:29035"/>
    </cofactor>
</comment>
<evidence type="ECO:0000313" key="18">
    <source>
        <dbReference type="Proteomes" id="UP000051450"/>
    </source>
</evidence>
<evidence type="ECO:0000256" key="7">
    <source>
        <dbReference type="ARBA" id="ARBA00022741"/>
    </source>
</evidence>
<evidence type="ECO:0000256" key="4">
    <source>
        <dbReference type="ARBA" id="ARBA00013255"/>
    </source>
</evidence>
<keyword evidence="18" id="KW-1185">Reference proteome</keyword>
<dbReference type="Pfam" id="PF01071">
    <property type="entry name" value="GARS_A"/>
    <property type="match status" value="1"/>
</dbReference>
<comment type="pathway">
    <text evidence="3 14">Purine metabolism; IMP biosynthesis via de novo pathway; N(1)-(5-phospho-D-ribosyl)glycinamide from 5-phospho-alpha-D-ribose 1-diphosphate: step 2/2.</text>
</comment>
<keyword evidence="9 15" id="KW-0067">ATP-binding</keyword>
<dbReference type="InterPro" id="IPR020559">
    <property type="entry name" value="PRibGlycinamide_synth_CS"/>
</dbReference>
<dbReference type="InterPro" id="IPR020561">
    <property type="entry name" value="PRibGlycinamid_synth_ATP-grasp"/>
</dbReference>
<dbReference type="PATRIC" id="fig|1423719.4.peg.197"/>
<dbReference type="Proteomes" id="UP000051450">
    <property type="component" value="Unassembled WGS sequence"/>
</dbReference>
<dbReference type="EC" id="6.3.4.13" evidence="4 14"/>
<evidence type="ECO:0000256" key="8">
    <source>
        <dbReference type="ARBA" id="ARBA00022755"/>
    </source>
</evidence>
<dbReference type="Gene3D" id="3.90.600.10">
    <property type="entry name" value="Phosphoribosylglycinamide synthetase, C-terminal domain"/>
    <property type="match status" value="1"/>
</dbReference>
<dbReference type="InterPro" id="IPR016185">
    <property type="entry name" value="PreATP-grasp_dom_sf"/>
</dbReference>
<dbReference type="SUPFAM" id="SSF56059">
    <property type="entry name" value="Glutathione synthetase ATP-binding domain-like"/>
    <property type="match status" value="1"/>
</dbReference>
<dbReference type="Gene3D" id="3.30.470.20">
    <property type="entry name" value="ATP-grasp fold, B domain"/>
    <property type="match status" value="1"/>
</dbReference>
<name>A0A0R1HJB4_9LACO</name>
<evidence type="ECO:0000259" key="16">
    <source>
        <dbReference type="PROSITE" id="PS50975"/>
    </source>
</evidence>
<comment type="catalytic activity">
    <reaction evidence="14">
        <text>5-phospho-beta-D-ribosylamine + glycine + ATP = N(1)-(5-phospho-beta-D-ribosyl)glycinamide + ADP + phosphate + H(+)</text>
        <dbReference type="Rhea" id="RHEA:17453"/>
        <dbReference type="ChEBI" id="CHEBI:15378"/>
        <dbReference type="ChEBI" id="CHEBI:30616"/>
        <dbReference type="ChEBI" id="CHEBI:43474"/>
        <dbReference type="ChEBI" id="CHEBI:57305"/>
        <dbReference type="ChEBI" id="CHEBI:58681"/>
        <dbReference type="ChEBI" id="CHEBI:143788"/>
        <dbReference type="ChEBI" id="CHEBI:456216"/>
        <dbReference type="EC" id="6.3.4.13"/>
    </reaction>
</comment>
<sequence>MKILVIGSGGREHAIARKFVESNAVSEVYCLPGNPGMSNNGIKPIKIDITNFKDIANFARENEIDWTFVGPEIPLIAGITDFFQQEGLVIYGPSQAAAQLEGSKEFAKQIMKSANVPTADYRRFTDYQMAMDYVGMEPFPLVIKANGLAGGKGVVIAQNHSEAKHALNSFLLQHQYGTTEVLIEEYLEGEEFSLMAFIDRNKVYPMPISQDHKRAFEGDNGPNTGGMGAYCPVPQIPDDIVTMAIQKIVQPTVDEMVNRRIPFMGILYVGLILTKAGPKVIEYNVRFGDPETEVVIPRLKSDLAVVVSQLLQHKEPVLEWETEGITLGVVLAAEGYPEQPLKNIVLPGLEDFKPIVDKIDFAGVDTVKNELVTSGGRIYILHETGSDIVDAQKKVYNLMTDFEVPKTFYRLDIGYRATVK</sequence>
<dbReference type="Gene3D" id="3.30.1490.20">
    <property type="entry name" value="ATP-grasp fold, A domain"/>
    <property type="match status" value="1"/>
</dbReference>
<keyword evidence="6" id="KW-0479">Metal-binding</keyword>
<dbReference type="SUPFAM" id="SSF52440">
    <property type="entry name" value="PreATP-grasp domain"/>
    <property type="match status" value="1"/>
</dbReference>
<keyword evidence="8 14" id="KW-0658">Purine biosynthesis</keyword>
<evidence type="ECO:0000256" key="2">
    <source>
        <dbReference type="ARBA" id="ARBA00001946"/>
    </source>
</evidence>
<dbReference type="GO" id="GO:0006189">
    <property type="term" value="P:'de novo' IMP biosynthetic process"/>
    <property type="evidence" value="ECO:0007669"/>
    <property type="project" value="UniProtKB-UniRule"/>
</dbReference>
<evidence type="ECO:0000256" key="10">
    <source>
        <dbReference type="ARBA" id="ARBA00023211"/>
    </source>
</evidence>
<dbReference type="OrthoDB" id="9807240at2"/>
<dbReference type="AlphaFoldDB" id="A0A0R1HJB4"/>
<feature type="domain" description="ATP-grasp" evidence="16">
    <location>
        <begin position="108"/>
        <end position="312"/>
    </location>
</feature>
<dbReference type="GO" id="GO:0046872">
    <property type="term" value="F:metal ion binding"/>
    <property type="evidence" value="ECO:0007669"/>
    <property type="project" value="UniProtKB-KW"/>
</dbReference>
<dbReference type="InterPro" id="IPR011761">
    <property type="entry name" value="ATP-grasp"/>
</dbReference>
<dbReference type="UniPathway" id="UPA00074">
    <property type="reaction ID" value="UER00125"/>
</dbReference>
<keyword evidence="10" id="KW-0464">Manganese</keyword>
<dbReference type="Gene3D" id="3.40.50.20">
    <property type="match status" value="1"/>
</dbReference>
<keyword evidence="7 15" id="KW-0547">Nucleotide-binding</keyword>
<evidence type="ECO:0000256" key="11">
    <source>
        <dbReference type="ARBA" id="ARBA00038345"/>
    </source>
</evidence>
<dbReference type="SUPFAM" id="SSF51246">
    <property type="entry name" value="Rudiment single hybrid motif"/>
    <property type="match status" value="1"/>
</dbReference>
<dbReference type="HAMAP" id="MF_00138">
    <property type="entry name" value="GARS"/>
    <property type="match status" value="1"/>
</dbReference>
<dbReference type="RefSeq" id="WP_057973515.1">
    <property type="nucleotide sequence ID" value="NZ_AZDI01000001.1"/>
</dbReference>
<comment type="cofactor">
    <cofactor evidence="2">
        <name>Mg(2+)</name>
        <dbReference type="ChEBI" id="CHEBI:18420"/>
    </cofactor>
</comment>
<dbReference type="STRING" id="1423719.FC66_GL000195"/>
<protein>
    <recommendedName>
        <fullName evidence="4 14">Phosphoribosylamine--glycine ligase</fullName>
        <ecNumber evidence="4 14">6.3.4.13</ecNumber>
    </recommendedName>
    <alternativeName>
        <fullName evidence="14">GARS</fullName>
    </alternativeName>
    <alternativeName>
        <fullName evidence="12 14">Glycinamide ribonucleotide synthetase</fullName>
    </alternativeName>
    <alternativeName>
        <fullName evidence="13 14">Phosphoribosylglycinamide synthetase</fullName>
    </alternativeName>
</protein>
<dbReference type="InterPro" id="IPR013815">
    <property type="entry name" value="ATP_grasp_subdomain_1"/>
</dbReference>
<evidence type="ECO:0000256" key="15">
    <source>
        <dbReference type="PROSITE-ProRule" id="PRU00409"/>
    </source>
</evidence>
<dbReference type="PROSITE" id="PS50975">
    <property type="entry name" value="ATP_GRASP"/>
    <property type="match status" value="1"/>
</dbReference>
<evidence type="ECO:0000256" key="6">
    <source>
        <dbReference type="ARBA" id="ARBA00022723"/>
    </source>
</evidence>
<dbReference type="InterPro" id="IPR011054">
    <property type="entry name" value="Rudment_hybrid_motif"/>
</dbReference>
<evidence type="ECO:0000313" key="17">
    <source>
        <dbReference type="EMBL" id="KRK46572.1"/>
    </source>
</evidence>
<comment type="similarity">
    <text evidence="11 14">Belongs to the GARS family.</text>
</comment>
<dbReference type="SMART" id="SM01210">
    <property type="entry name" value="GARS_C"/>
    <property type="match status" value="1"/>
</dbReference>
<evidence type="ECO:0000256" key="3">
    <source>
        <dbReference type="ARBA" id="ARBA00005174"/>
    </source>
</evidence>
<dbReference type="PANTHER" id="PTHR43472:SF1">
    <property type="entry name" value="PHOSPHORIBOSYLAMINE--GLYCINE LIGASE, CHLOROPLASTIC"/>
    <property type="match status" value="1"/>
</dbReference>
<dbReference type="PANTHER" id="PTHR43472">
    <property type="entry name" value="PHOSPHORIBOSYLAMINE--GLYCINE LIGASE"/>
    <property type="match status" value="1"/>
</dbReference>
<keyword evidence="5 14" id="KW-0436">Ligase</keyword>
<dbReference type="SMART" id="SM01209">
    <property type="entry name" value="GARS_A"/>
    <property type="match status" value="1"/>
</dbReference>
<dbReference type="InterPro" id="IPR000115">
    <property type="entry name" value="PRibGlycinamide_synth"/>
</dbReference>
<dbReference type="NCBIfam" id="TIGR00877">
    <property type="entry name" value="purD"/>
    <property type="match status" value="1"/>
</dbReference>
<proteinExistence type="inferred from homology"/>
<dbReference type="FunFam" id="3.30.470.20:FF:000018">
    <property type="entry name" value="Trifunctional purine biosynthetic protein adenosine-3"/>
    <property type="match status" value="1"/>
</dbReference>
<dbReference type="Pfam" id="PF02844">
    <property type="entry name" value="GARS_N"/>
    <property type="match status" value="1"/>
</dbReference>
<evidence type="ECO:0000256" key="12">
    <source>
        <dbReference type="ARBA" id="ARBA00042242"/>
    </source>
</evidence>
<gene>
    <name evidence="14" type="primary">purD</name>
    <name evidence="17" type="ORF">FC66_GL000195</name>
</gene>
<organism evidence="17 18">
    <name type="scientific">Dellaglioa algida DSM 15638</name>
    <dbReference type="NCBI Taxonomy" id="1423719"/>
    <lineage>
        <taxon>Bacteria</taxon>
        <taxon>Bacillati</taxon>
        <taxon>Bacillota</taxon>
        <taxon>Bacilli</taxon>
        <taxon>Lactobacillales</taxon>
        <taxon>Lactobacillaceae</taxon>
        <taxon>Dellaglioa</taxon>
    </lineage>
</organism>